<comment type="caution">
    <text evidence="1">The sequence shown here is derived from an EMBL/GenBank/DDBJ whole genome shotgun (WGS) entry which is preliminary data.</text>
</comment>
<proteinExistence type="predicted"/>
<evidence type="ECO:0008006" key="2">
    <source>
        <dbReference type="Google" id="ProtNLM"/>
    </source>
</evidence>
<dbReference type="STRING" id="1781255.BH720_17955"/>
<dbReference type="AlphaFoldDB" id="A0A1E5QHI7"/>
<dbReference type="SUPFAM" id="SSF51445">
    <property type="entry name" value="(Trans)glycosidases"/>
    <property type="match status" value="1"/>
</dbReference>
<gene>
    <name evidence="1" type="ORF">BH720_17955</name>
</gene>
<organism evidence="1">
    <name type="scientific">Desertifilum tharense IPPAS B-1220</name>
    <dbReference type="NCBI Taxonomy" id="1781255"/>
    <lineage>
        <taxon>Bacteria</taxon>
        <taxon>Bacillati</taxon>
        <taxon>Cyanobacteriota</taxon>
        <taxon>Cyanophyceae</taxon>
        <taxon>Desertifilales</taxon>
        <taxon>Desertifilaceae</taxon>
        <taxon>Desertifilum</taxon>
    </lineage>
</organism>
<dbReference type="EMBL" id="MJGC01000078">
    <property type="protein sequence ID" value="OEJ73783.1"/>
    <property type="molecule type" value="Genomic_DNA"/>
</dbReference>
<dbReference type="Gene3D" id="3.20.20.80">
    <property type="entry name" value="Glycosidases"/>
    <property type="match status" value="1"/>
</dbReference>
<sequence>MAIALTHSLAIAQTPVAEVRIQPQTIIGQAGFFRIGQSAQGRWWFLDPQNRPFFYRGVTSVNPRYPSPYAQWVTQHYGEDIQAFRQTTFERLQNWNFNALGAWTGEELWEQGMPYTVLLNFVRAGNPIQQQGIGLPDVFDPQWVSGIDAKAREVAGKLANSKQLIGYFTDNELSWAQLETPDRTVDSSLLLDPNLNPSLLQWFLSLETDRPGYQAAWEFVLARHQQSLAQLSTDWQVEIASPASLEQLTSRGVAIVSSGYLADQAAFSALFAQRYFELTSAAIHRYDRHHLILGCRFGAPPSREIFQAMRHPWVDVVSANNYRYEMFDRMDIYYQNTHLPILNSEFSWVYGHFTGRPLPEEPETERSATQRMLEHGEQALQRAFQHPALIGYTWYRWVDLPESSPPANYGLVTLQNEPKREQTDVLTCLNGSAEAIAIGRITTANCWRGNEGS</sequence>
<protein>
    <recommendedName>
        <fullName evidence="2">Agarase</fullName>
    </recommendedName>
</protein>
<accession>A0A1E5QHI7</accession>
<reference evidence="1" key="1">
    <citation type="submission" date="2016-09" db="EMBL/GenBank/DDBJ databases">
        <title>Draft genome of thermotolerant cyanobacterium Desertifilum sp. strain IPPAS B-1220.</title>
        <authorList>
            <person name="Sinetova M.A."/>
            <person name="Bolakhan K."/>
            <person name="Zayadan B.K."/>
            <person name="Mironov K.S."/>
            <person name="Ustinova V."/>
            <person name="Kupriyanova E.V."/>
            <person name="Sidorov R.A."/>
            <person name="Skrypnik A.N."/>
            <person name="Gogoleva N.E."/>
            <person name="Gogolev Y.V."/>
            <person name="Los D.A."/>
        </authorList>
    </citation>
    <scope>NUCLEOTIDE SEQUENCE [LARGE SCALE GENOMIC DNA]</scope>
    <source>
        <strain evidence="1">IPPAS B-1220</strain>
    </source>
</reference>
<dbReference type="InterPro" id="IPR017853">
    <property type="entry name" value="GH"/>
</dbReference>
<evidence type="ECO:0000313" key="1">
    <source>
        <dbReference type="EMBL" id="OEJ73783.1"/>
    </source>
</evidence>
<name>A0A1E5QHI7_9CYAN</name>